<dbReference type="PRINTS" id="PR01181">
    <property type="entry name" value="DAPDCRBXLASE"/>
</dbReference>
<feature type="binding site" evidence="5">
    <location>
        <position position="318"/>
    </location>
    <ligand>
        <name>substrate</name>
    </ligand>
</feature>
<dbReference type="GO" id="GO:0008836">
    <property type="term" value="F:diaminopimelate decarboxylase activity"/>
    <property type="evidence" value="ECO:0007669"/>
    <property type="project" value="UniProtKB-UniRule"/>
</dbReference>
<dbReference type="EMBL" id="CP053923">
    <property type="protein sequence ID" value="QNT71363.1"/>
    <property type="molecule type" value="Genomic_DNA"/>
</dbReference>
<dbReference type="UniPathway" id="UPA00034">
    <property type="reaction ID" value="UER00027"/>
</dbReference>
<dbReference type="InterPro" id="IPR002986">
    <property type="entry name" value="DAP_deCOOHase_LysA"/>
</dbReference>
<dbReference type="PRINTS" id="PR01179">
    <property type="entry name" value="ODADCRBXLASE"/>
</dbReference>
<feature type="binding site" evidence="5">
    <location>
        <position position="314"/>
    </location>
    <ligand>
        <name>substrate</name>
    </ligand>
</feature>
<dbReference type="Pfam" id="PF00278">
    <property type="entry name" value="Orn_DAP_Arg_deC"/>
    <property type="match status" value="1"/>
</dbReference>
<evidence type="ECO:0000313" key="11">
    <source>
        <dbReference type="EMBL" id="QNT71363.1"/>
    </source>
</evidence>
<comment type="function">
    <text evidence="5">Specifically catalyzes the decarboxylation of meso-diaminopimelate (meso-DAP) to L-lysine.</text>
</comment>
<comment type="catalytic activity">
    <reaction evidence="5 8">
        <text>meso-2,6-diaminopimelate + H(+) = L-lysine + CO2</text>
        <dbReference type="Rhea" id="RHEA:15101"/>
        <dbReference type="ChEBI" id="CHEBI:15378"/>
        <dbReference type="ChEBI" id="CHEBI:16526"/>
        <dbReference type="ChEBI" id="CHEBI:32551"/>
        <dbReference type="ChEBI" id="CHEBI:57791"/>
        <dbReference type="EC" id="4.1.1.20"/>
    </reaction>
</comment>
<dbReference type="AlphaFoldDB" id="A0A7H1N6M7"/>
<reference evidence="11 12" key="1">
    <citation type="submission" date="2020-05" db="EMBL/GenBank/DDBJ databases">
        <title>Complete closed genome sequence of Defluviicoccus vanus.</title>
        <authorList>
            <person name="Bessarab I."/>
            <person name="Arumugam K."/>
            <person name="Maszenan A.M."/>
            <person name="Seviour R.J."/>
            <person name="Williams R.B."/>
        </authorList>
    </citation>
    <scope>NUCLEOTIDE SEQUENCE [LARGE SCALE GENOMIC DNA]</scope>
    <source>
        <strain evidence="11 12">Ben 114</strain>
    </source>
</reference>
<dbReference type="EC" id="4.1.1.20" evidence="5 6"/>
<keyword evidence="4 5" id="KW-0456">Lyase</keyword>
<dbReference type="HAMAP" id="MF_02120">
    <property type="entry name" value="LysA"/>
    <property type="match status" value="1"/>
</dbReference>
<proteinExistence type="inferred from homology"/>
<comment type="pathway">
    <text evidence="5 8">Amino-acid biosynthesis; L-lysine biosynthesis via DAP pathway; L-lysine from DL-2,6-diaminopimelate: step 1/1.</text>
</comment>
<dbReference type="Pfam" id="PF02784">
    <property type="entry name" value="Orn_Arg_deC_N"/>
    <property type="match status" value="1"/>
</dbReference>
<evidence type="ECO:0000256" key="5">
    <source>
        <dbReference type="HAMAP-Rule" id="MF_02120"/>
    </source>
</evidence>
<keyword evidence="12" id="KW-1185">Reference proteome</keyword>
<dbReference type="InterPro" id="IPR029066">
    <property type="entry name" value="PLP-binding_barrel"/>
</dbReference>
<evidence type="ECO:0000256" key="2">
    <source>
        <dbReference type="ARBA" id="ARBA00022793"/>
    </source>
</evidence>
<feature type="binding site" evidence="5">
    <location>
        <position position="239"/>
    </location>
    <ligand>
        <name>pyridoxal 5'-phosphate</name>
        <dbReference type="ChEBI" id="CHEBI:597326"/>
    </ligand>
</feature>
<keyword evidence="5" id="KW-0028">Amino-acid biosynthesis</keyword>
<dbReference type="InterPro" id="IPR000183">
    <property type="entry name" value="Orn/DAP/Arg_de-COase"/>
</dbReference>
<dbReference type="InterPro" id="IPR022643">
    <property type="entry name" value="De-COase2_C"/>
</dbReference>
<feature type="binding site" evidence="5">
    <location>
        <position position="347"/>
    </location>
    <ligand>
        <name>substrate</name>
    </ligand>
</feature>
<evidence type="ECO:0000256" key="8">
    <source>
        <dbReference type="RuleBase" id="RU003738"/>
    </source>
</evidence>
<dbReference type="SUPFAM" id="SSF50621">
    <property type="entry name" value="Alanine racemase C-terminal domain-like"/>
    <property type="match status" value="1"/>
</dbReference>
<evidence type="ECO:0000256" key="7">
    <source>
        <dbReference type="PIRSR" id="PIRSR600183-50"/>
    </source>
</evidence>
<feature type="binding site" evidence="5">
    <location>
        <begin position="275"/>
        <end position="278"/>
    </location>
    <ligand>
        <name>pyridoxal 5'-phosphate</name>
        <dbReference type="ChEBI" id="CHEBI:597326"/>
    </ligand>
</feature>
<comment type="subunit">
    <text evidence="5">Homodimer.</text>
</comment>
<dbReference type="FunFam" id="3.20.20.10:FF:000003">
    <property type="entry name" value="Diaminopimelate decarboxylase"/>
    <property type="match status" value="1"/>
</dbReference>
<evidence type="ECO:0000259" key="9">
    <source>
        <dbReference type="Pfam" id="PF00278"/>
    </source>
</evidence>
<dbReference type="CDD" id="cd06828">
    <property type="entry name" value="PLPDE_III_DapDC"/>
    <property type="match status" value="1"/>
</dbReference>
<dbReference type="InterPro" id="IPR009006">
    <property type="entry name" value="Ala_racemase/Decarboxylase_C"/>
</dbReference>
<dbReference type="PROSITE" id="PS00878">
    <property type="entry name" value="ODR_DC_2_1"/>
    <property type="match status" value="1"/>
</dbReference>
<feature type="active site" description="Proton donor" evidence="7">
    <location>
        <position position="346"/>
    </location>
</feature>
<dbReference type="RefSeq" id="WP_190263340.1">
    <property type="nucleotide sequence ID" value="NZ_CP053923.1"/>
</dbReference>
<feature type="binding site" evidence="5">
    <location>
        <position position="375"/>
    </location>
    <ligand>
        <name>pyridoxal 5'-phosphate</name>
        <dbReference type="ChEBI" id="CHEBI:597326"/>
    </ligand>
</feature>
<comment type="cofactor">
    <cofactor evidence="1 5 7 8">
        <name>pyridoxal 5'-phosphate</name>
        <dbReference type="ChEBI" id="CHEBI:597326"/>
    </cofactor>
</comment>
<dbReference type="NCBIfam" id="TIGR01048">
    <property type="entry name" value="lysA"/>
    <property type="match status" value="1"/>
</dbReference>
<evidence type="ECO:0000256" key="4">
    <source>
        <dbReference type="ARBA" id="ARBA00023239"/>
    </source>
</evidence>
<dbReference type="InterPro" id="IPR022653">
    <property type="entry name" value="De-COase2_pyr-phos_BS"/>
</dbReference>
<evidence type="ECO:0000256" key="1">
    <source>
        <dbReference type="ARBA" id="ARBA00001933"/>
    </source>
</evidence>
<dbReference type="PANTHER" id="PTHR43727:SF2">
    <property type="entry name" value="GROUP IV DECARBOXYLASE"/>
    <property type="match status" value="1"/>
</dbReference>
<dbReference type="Gene3D" id="2.40.37.10">
    <property type="entry name" value="Lyase, Ornithine Decarboxylase, Chain A, domain 1"/>
    <property type="match status" value="1"/>
</dbReference>
<organism evidence="11 12">
    <name type="scientific">Defluviicoccus vanus</name>
    <dbReference type="NCBI Taxonomy" id="111831"/>
    <lineage>
        <taxon>Bacteria</taxon>
        <taxon>Pseudomonadati</taxon>
        <taxon>Pseudomonadota</taxon>
        <taxon>Alphaproteobacteria</taxon>
        <taxon>Rhodospirillales</taxon>
        <taxon>Rhodospirillaceae</taxon>
        <taxon>Defluviicoccus</taxon>
    </lineage>
</organism>
<dbReference type="GO" id="GO:0009089">
    <property type="term" value="P:lysine biosynthetic process via diaminopimelate"/>
    <property type="evidence" value="ECO:0007669"/>
    <property type="project" value="UniProtKB-UniRule"/>
</dbReference>
<dbReference type="InterPro" id="IPR022644">
    <property type="entry name" value="De-COase2_N"/>
</dbReference>
<evidence type="ECO:0000256" key="3">
    <source>
        <dbReference type="ARBA" id="ARBA00022898"/>
    </source>
</evidence>
<accession>A0A7H1N6M7</accession>
<feature type="binding site" evidence="5">
    <location>
        <position position="375"/>
    </location>
    <ligand>
        <name>substrate</name>
    </ligand>
</feature>
<name>A0A7H1N6M7_9PROT</name>
<feature type="domain" description="Orn/DAP/Arg decarboxylase 2 C-terminal" evidence="9">
    <location>
        <begin position="30"/>
        <end position="373"/>
    </location>
</feature>
<keyword evidence="3 5" id="KW-0663">Pyridoxal phosphate</keyword>
<evidence type="ECO:0000259" key="10">
    <source>
        <dbReference type="Pfam" id="PF02784"/>
    </source>
</evidence>
<dbReference type="Gene3D" id="3.20.20.10">
    <property type="entry name" value="Alanine racemase"/>
    <property type="match status" value="1"/>
</dbReference>
<feature type="binding site" evidence="5">
    <location>
        <position position="278"/>
    </location>
    <ligand>
        <name>substrate</name>
    </ligand>
</feature>
<protein>
    <recommendedName>
        <fullName evidence="5 6">Diaminopimelate decarboxylase</fullName>
        <shortName evidence="5">DAP decarboxylase</shortName>
        <shortName evidence="5">DAPDC</shortName>
        <ecNumber evidence="5 6">4.1.1.20</ecNumber>
    </recommendedName>
</protein>
<gene>
    <name evidence="5 11" type="primary">lysA</name>
    <name evidence="11" type="ORF">HQ394_15570</name>
</gene>
<comment type="similarity">
    <text evidence="5">Belongs to the Orn/Lys/Arg decarboxylase class-II family. LysA subfamily.</text>
</comment>
<sequence length="446" mass="47125">MDHFDYRAGYLAAENVPIRRIAETVGTPVYVYSTATLERHFRVFAAAVADLGALVCYAVKANGNLAVVRALARLGAGADVVSGGELQTALVAGVPAERIVFSGVGKSEEELAAAISAGVMQINVESEPELRLLNQVALAMGCRAPAAIRVNPDVDAHTHEKISTGLSENKFGIDWTAAPRLYARAAAMPGIRLNGVAVHIGSQLTCVEPFREAFHRVRDLVAMLRADGHSIDTLDLGGGLGIPYGNEDGPLPSPVDYAAAIRHALADLRCQLILEPGRLLVGNAGVLVTRVLYVKEGTARTFVIVDAAMNDLMRPALYDAFHHIVPERQPACGVVPRVVDVVGPICETSDTFAAERPLPPVVAGDLLVIRTAGAYGASMASSYNARPLAAEVMVSGDAFAVVRERETVADLLARQHLPPWFEWPTPATPAATPVAKSATSGADAQP</sequence>
<dbReference type="Proteomes" id="UP000516369">
    <property type="component" value="Chromosome"/>
</dbReference>
<dbReference type="SUPFAM" id="SSF51419">
    <property type="entry name" value="PLP-binding barrel"/>
    <property type="match status" value="1"/>
</dbReference>
<dbReference type="GO" id="GO:0030170">
    <property type="term" value="F:pyridoxal phosphate binding"/>
    <property type="evidence" value="ECO:0007669"/>
    <property type="project" value="UniProtKB-UniRule"/>
</dbReference>
<evidence type="ECO:0000256" key="6">
    <source>
        <dbReference type="NCBIfam" id="TIGR01048"/>
    </source>
</evidence>
<dbReference type="PANTHER" id="PTHR43727">
    <property type="entry name" value="DIAMINOPIMELATE DECARBOXYLASE"/>
    <property type="match status" value="1"/>
</dbReference>
<dbReference type="KEGG" id="dvn:HQ394_15570"/>
<feature type="domain" description="Orn/DAP/Arg decarboxylase 2 N-terminal" evidence="10">
    <location>
        <begin position="35"/>
        <end position="281"/>
    </location>
</feature>
<keyword evidence="5 8" id="KW-0457">Lysine biosynthesis</keyword>
<feature type="modified residue" description="N6-(pyridoxal phosphate)lysine" evidence="5 7">
    <location>
        <position position="60"/>
    </location>
</feature>
<keyword evidence="2 5" id="KW-0210">Decarboxylase</keyword>
<evidence type="ECO:0000313" key="12">
    <source>
        <dbReference type="Proteomes" id="UP000516369"/>
    </source>
</evidence>